<gene>
    <name evidence="7" type="ORF">PECUL_23A059902</name>
</gene>
<dbReference type="PROSITE" id="PS50267">
    <property type="entry name" value="NA_NEUROTRAN_SYMP_3"/>
    <property type="match status" value="1"/>
</dbReference>
<dbReference type="InterPro" id="IPR037272">
    <property type="entry name" value="SNS_sf"/>
</dbReference>
<dbReference type="InterPro" id="IPR000175">
    <property type="entry name" value="Na/ntran_symport"/>
</dbReference>
<evidence type="ECO:0000256" key="4">
    <source>
        <dbReference type="ARBA" id="ARBA00022989"/>
    </source>
</evidence>
<evidence type="ECO:0000313" key="8">
    <source>
        <dbReference type="Proteomes" id="UP001295444"/>
    </source>
</evidence>
<dbReference type="Proteomes" id="UP001295444">
    <property type="component" value="Chromosome 04"/>
</dbReference>
<dbReference type="Pfam" id="PF00209">
    <property type="entry name" value="SNF"/>
    <property type="match status" value="1"/>
</dbReference>
<keyword evidence="2" id="KW-0813">Transport</keyword>
<evidence type="ECO:0000256" key="2">
    <source>
        <dbReference type="ARBA" id="ARBA00022448"/>
    </source>
</evidence>
<evidence type="ECO:0000256" key="3">
    <source>
        <dbReference type="ARBA" id="ARBA00022692"/>
    </source>
</evidence>
<dbReference type="EMBL" id="OW240915">
    <property type="protein sequence ID" value="CAH2283390.1"/>
    <property type="molecule type" value="Genomic_DNA"/>
</dbReference>
<keyword evidence="5 6" id="KW-0472">Membrane</keyword>
<evidence type="ECO:0000256" key="1">
    <source>
        <dbReference type="ARBA" id="ARBA00004141"/>
    </source>
</evidence>
<dbReference type="GO" id="GO:0016020">
    <property type="term" value="C:membrane"/>
    <property type="evidence" value="ECO:0007669"/>
    <property type="project" value="UniProtKB-SubCell"/>
</dbReference>
<comment type="subcellular location">
    <subcellularLocation>
        <location evidence="1">Membrane</location>
        <topology evidence="1">Multi-pass membrane protein</topology>
    </subcellularLocation>
</comment>
<keyword evidence="8" id="KW-1185">Reference proteome</keyword>
<dbReference type="AlphaFoldDB" id="A0AAD1RZJ6"/>
<feature type="transmembrane region" description="Helical" evidence="6">
    <location>
        <begin position="135"/>
        <end position="158"/>
    </location>
</feature>
<evidence type="ECO:0000256" key="6">
    <source>
        <dbReference type="SAM" id="Phobius"/>
    </source>
</evidence>
<dbReference type="SUPFAM" id="SSF161070">
    <property type="entry name" value="SNF-like"/>
    <property type="match status" value="1"/>
</dbReference>
<name>A0AAD1RZJ6_PELCU</name>
<keyword evidence="4 6" id="KW-1133">Transmembrane helix</keyword>
<feature type="transmembrane region" description="Helical" evidence="6">
    <location>
        <begin position="187"/>
        <end position="211"/>
    </location>
</feature>
<evidence type="ECO:0000313" key="7">
    <source>
        <dbReference type="EMBL" id="CAH2283390.1"/>
    </source>
</evidence>
<reference evidence="7" key="1">
    <citation type="submission" date="2022-03" db="EMBL/GenBank/DDBJ databases">
        <authorList>
            <person name="Alioto T."/>
            <person name="Alioto T."/>
            <person name="Gomez Garrido J."/>
        </authorList>
    </citation>
    <scope>NUCLEOTIDE SEQUENCE</scope>
</reference>
<accession>A0AAD1RZJ6</accession>
<protein>
    <submittedName>
        <fullName evidence="7">Sodium- and chloride-dependent transporter XTRP3 isoform X3</fullName>
    </submittedName>
</protein>
<organism evidence="7 8">
    <name type="scientific">Pelobates cultripes</name>
    <name type="common">Western spadefoot toad</name>
    <dbReference type="NCBI Taxonomy" id="61616"/>
    <lineage>
        <taxon>Eukaryota</taxon>
        <taxon>Metazoa</taxon>
        <taxon>Chordata</taxon>
        <taxon>Craniata</taxon>
        <taxon>Vertebrata</taxon>
        <taxon>Euteleostomi</taxon>
        <taxon>Amphibia</taxon>
        <taxon>Batrachia</taxon>
        <taxon>Anura</taxon>
        <taxon>Pelobatoidea</taxon>
        <taxon>Pelobatidae</taxon>
        <taxon>Pelobates</taxon>
    </lineage>
</organism>
<sequence length="218" mass="25599">MEVILGNSEDINISKWLQKGFQNIQDCIDRKEIKPFNQLQTEFGIDSKEIFPYLRIKFYLGTFLEFQMDKNTSYLKNILESHRLKGHITRCYEFLKDSQKSHVWKSKIKWENDLHIEITEFENDLKIMNGVKLGLYWKIMWGFVSPLLIISLFIFYLVDYIMAGTLQYKAWDATQGQLVTKNYPTHALVIIGLLVGASISCIFFGVLIHFINKRLRGT</sequence>
<keyword evidence="3 6" id="KW-0812">Transmembrane</keyword>
<proteinExistence type="predicted"/>
<evidence type="ECO:0000256" key="5">
    <source>
        <dbReference type="ARBA" id="ARBA00023136"/>
    </source>
</evidence>